<dbReference type="PANTHER" id="PTHR27005">
    <property type="entry name" value="WALL-ASSOCIATED RECEPTOR KINASE-LIKE 21"/>
    <property type="match status" value="1"/>
</dbReference>
<dbReference type="InterPro" id="IPR045274">
    <property type="entry name" value="WAK-like"/>
</dbReference>
<protein>
    <recommendedName>
        <fullName evidence="4">Protein kinase domain-containing protein</fullName>
    </recommendedName>
</protein>
<dbReference type="SUPFAM" id="SSF56112">
    <property type="entry name" value="Protein kinase-like (PK-like)"/>
    <property type="match status" value="2"/>
</dbReference>
<proteinExistence type="predicted"/>
<dbReference type="GO" id="GO:0004674">
    <property type="term" value="F:protein serine/threonine kinase activity"/>
    <property type="evidence" value="ECO:0007669"/>
    <property type="project" value="TreeGrafter"/>
</dbReference>
<keyword evidence="3" id="KW-0812">Transmembrane</keyword>
<evidence type="ECO:0000256" key="3">
    <source>
        <dbReference type="SAM" id="Phobius"/>
    </source>
</evidence>
<keyword evidence="1" id="KW-0547">Nucleotide-binding</keyword>
<dbReference type="Gene3D" id="3.30.200.20">
    <property type="entry name" value="Phosphorylase Kinase, domain 1"/>
    <property type="match status" value="2"/>
</dbReference>
<dbReference type="EMBL" id="JAVXUP010003511">
    <property type="protein sequence ID" value="KAK2998762.1"/>
    <property type="molecule type" value="Genomic_DNA"/>
</dbReference>
<evidence type="ECO:0000259" key="4">
    <source>
        <dbReference type="SMART" id="SM00220"/>
    </source>
</evidence>
<keyword evidence="3" id="KW-0472">Membrane</keyword>
<comment type="caution">
    <text evidence="5">The sequence shown here is derived from an EMBL/GenBank/DDBJ whole genome shotgun (WGS) entry which is preliminary data.</text>
</comment>
<organism evidence="5 6">
    <name type="scientific">Escallonia herrerae</name>
    <dbReference type="NCBI Taxonomy" id="1293975"/>
    <lineage>
        <taxon>Eukaryota</taxon>
        <taxon>Viridiplantae</taxon>
        <taxon>Streptophyta</taxon>
        <taxon>Embryophyta</taxon>
        <taxon>Tracheophyta</taxon>
        <taxon>Spermatophyta</taxon>
        <taxon>Magnoliopsida</taxon>
        <taxon>eudicotyledons</taxon>
        <taxon>Gunneridae</taxon>
        <taxon>Pentapetalae</taxon>
        <taxon>asterids</taxon>
        <taxon>campanulids</taxon>
        <taxon>Escalloniales</taxon>
        <taxon>Escalloniaceae</taxon>
        <taxon>Escallonia</taxon>
    </lineage>
</organism>
<dbReference type="GO" id="GO:0005886">
    <property type="term" value="C:plasma membrane"/>
    <property type="evidence" value="ECO:0007669"/>
    <property type="project" value="TreeGrafter"/>
</dbReference>
<evidence type="ECO:0000313" key="5">
    <source>
        <dbReference type="EMBL" id="KAK2998762.1"/>
    </source>
</evidence>
<dbReference type="SMART" id="SM00220">
    <property type="entry name" value="S_TKc"/>
    <property type="match status" value="1"/>
</dbReference>
<keyword evidence="3" id="KW-1133">Transmembrane helix</keyword>
<feature type="transmembrane region" description="Helical" evidence="3">
    <location>
        <begin position="346"/>
        <end position="366"/>
    </location>
</feature>
<reference evidence="5" key="1">
    <citation type="submission" date="2022-12" db="EMBL/GenBank/DDBJ databases">
        <title>Draft genome assemblies for two species of Escallonia (Escalloniales).</title>
        <authorList>
            <person name="Chanderbali A."/>
            <person name="Dervinis C."/>
            <person name="Anghel I."/>
            <person name="Soltis D."/>
            <person name="Soltis P."/>
            <person name="Zapata F."/>
        </authorList>
    </citation>
    <scope>NUCLEOTIDE SEQUENCE</scope>
    <source>
        <strain evidence="5">UCBG64.0493</strain>
        <tissue evidence="5">Leaf</tissue>
    </source>
</reference>
<evidence type="ECO:0000256" key="2">
    <source>
        <dbReference type="ARBA" id="ARBA00022840"/>
    </source>
</evidence>
<evidence type="ECO:0000313" key="6">
    <source>
        <dbReference type="Proteomes" id="UP001188597"/>
    </source>
</evidence>
<accession>A0AA88UZI4</accession>
<dbReference type="InterPro" id="IPR011009">
    <property type="entry name" value="Kinase-like_dom_sf"/>
</dbReference>
<dbReference type="InterPro" id="IPR000719">
    <property type="entry name" value="Prot_kinase_dom"/>
</dbReference>
<evidence type="ECO:0000256" key="1">
    <source>
        <dbReference type="ARBA" id="ARBA00022741"/>
    </source>
</evidence>
<dbReference type="Proteomes" id="UP001188597">
    <property type="component" value="Unassembled WGS sequence"/>
</dbReference>
<dbReference type="AlphaFoldDB" id="A0AA88UZI4"/>
<keyword evidence="2" id="KW-0067">ATP-binding</keyword>
<dbReference type="GO" id="GO:0007166">
    <property type="term" value="P:cell surface receptor signaling pathway"/>
    <property type="evidence" value="ECO:0007669"/>
    <property type="project" value="InterPro"/>
</dbReference>
<dbReference type="PANTHER" id="PTHR27005:SF515">
    <property type="entry name" value="WALL-ASSOCIATED RECEPTOR KINASE-LIKE 10-RELATED"/>
    <property type="match status" value="1"/>
</dbReference>
<sequence>MSDVDECASPSTNKCVHPNICVNSPLGYGCLSPEKGTTSGLGGLLLIIALSWLYKIIRRLKQEADEKFFKRNGGLLLKEQLSSGEEGTVEKIKIFTTKELEKATDNYNESRILGQGGQGTVYKGMLTDGRIVAVKKSKISTAEDEGKLQQFINKELQQKLRELFSTYNRQLPYLHITGISNPQTFSWMINTDKSDGYSFGVVLVELLTGQKPILEARSDDGRSLATHFKLAMKQYNCFDIFDARVVKEGGKDEIMRVPNLAKRCLNLNSRKRPTMKQVAMELEGIRMSNGATAVQQRYEKLEYDEAELVATWDIALTSTSSYVINNINPTQGQYLTTRILGSKLCFPSTTSGLGGLLLIVASWWLYKIIKRIKKRKLREKFFKRNGGLLLKQQLSSGEEGTVEKTKVFTSKELEKATDHYNESRILGQGGQGTVYKGMLTDGRIVAVKKSKISTAADEGQLQ</sequence>
<dbReference type="InterPro" id="IPR001245">
    <property type="entry name" value="Ser-Thr/Tyr_kinase_cat_dom"/>
</dbReference>
<name>A0AA88UZI4_9ASTE</name>
<dbReference type="GO" id="GO:0005524">
    <property type="term" value="F:ATP binding"/>
    <property type="evidence" value="ECO:0007669"/>
    <property type="project" value="UniProtKB-KW"/>
</dbReference>
<keyword evidence="6" id="KW-1185">Reference proteome</keyword>
<gene>
    <name evidence="5" type="ORF">RJ639_024555</name>
</gene>
<dbReference type="Gene3D" id="1.10.510.10">
    <property type="entry name" value="Transferase(Phosphotransferase) domain 1"/>
    <property type="match status" value="1"/>
</dbReference>
<dbReference type="CDD" id="cd00054">
    <property type="entry name" value="EGF_CA"/>
    <property type="match status" value="1"/>
</dbReference>
<dbReference type="Pfam" id="PF07714">
    <property type="entry name" value="PK_Tyr_Ser-Thr"/>
    <property type="match status" value="1"/>
</dbReference>
<feature type="domain" description="Protein kinase" evidence="4">
    <location>
        <begin position="107"/>
        <end position="285"/>
    </location>
</feature>